<accession>A0A076JPR8</accession>
<dbReference type="Gene3D" id="3.40.50.410">
    <property type="entry name" value="von Willebrand factor, type A domain"/>
    <property type="match status" value="1"/>
</dbReference>
<dbReference type="InterPro" id="IPR036465">
    <property type="entry name" value="vWFA_dom_sf"/>
</dbReference>
<dbReference type="PROSITE" id="PS50234">
    <property type="entry name" value="VWFA"/>
    <property type="match status" value="1"/>
</dbReference>
<dbReference type="CDD" id="cd00198">
    <property type="entry name" value="vWFA"/>
    <property type="match status" value="1"/>
</dbReference>
<protein>
    <submittedName>
        <fullName evidence="1">Uncharacterized protein</fullName>
    </submittedName>
</protein>
<evidence type="ECO:0000313" key="2">
    <source>
        <dbReference type="Proteomes" id="UP000175684"/>
    </source>
</evidence>
<dbReference type="Pfam" id="PF00092">
    <property type="entry name" value="VWA"/>
    <property type="match status" value="1"/>
</dbReference>
<dbReference type="eggNOG" id="COG2304">
    <property type="taxonomic scope" value="Bacteria"/>
</dbReference>
<dbReference type="PROSITE" id="PS51257">
    <property type="entry name" value="PROKAR_LIPOPROTEIN"/>
    <property type="match status" value="1"/>
</dbReference>
<dbReference type="AlphaFoldDB" id="A0A076JPR8"/>
<gene>
    <name evidence="1" type="ORF">BBK15_08435</name>
</gene>
<dbReference type="SUPFAM" id="SSF53850">
    <property type="entry name" value="Periplasmic binding protein-like II"/>
    <property type="match status" value="1"/>
</dbReference>
<dbReference type="OrthoDB" id="5621159at2"/>
<dbReference type="SUPFAM" id="SSF53300">
    <property type="entry name" value="vWA-like"/>
    <property type="match status" value="1"/>
</dbReference>
<dbReference type="KEGG" id="badl:BADO_1671"/>
<sequence>MNARKLGAAAGVIALIVGLFTGCGSTNSASNAMSDGDSNSGTTATYSVDGAKDSIRIASGSENKEVSGAIEQAAKQSKVSVTVDYMGSLDVMDALRNKGHHAGRDYDAVWPASSMWITMGDIKHVVKDQVSTSTTPVVFGVKQSKAEELGWANTDGTTKPVSTKDIMDAVKAKKLSFAMTSATQSNSGASAYMAFLTALNGGKSALTKEDLNDASLRKSVKTVLSGVNRSSGSSDWLKDMVVNDPDTNDSMVNYESLVIQADKALTAKNKEPLLAVYPSDGIAISDSPLAYVDRRQDKEDAFKRFSKSITSKDSKKLFEQAGRRTGSDGTLAYAKDAKVKDSFRKEWGVKSDSSVLKTITMPSSDIIEQALDQYQTFLRKPAYTLWVVDYSGSMSGKGKSGAVAGLQAALDTDQARASHIEPGDDDVNVFIPFNSSAKVAQVAQGKQTATLLAASENQVANGNADIYNALEVALKNLPSDRDDYTVAIALLTDGQSDTAKLDEFKQQYASDGKGVPVFSIMFGDADSQQLNDLAKLSNGKVFDGRNGNLSGIFREVKGYN</sequence>
<reference evidence="1 2" key="1">
    <citation type="submission" date="2016-07" db="EMBL/GenBank/DDBJ databases">
        <title>Draft Genome Sequence of Bifidobacterium adolescentis strain Km 4.</title>
        <authorList>
            <person name="Danilenko V.N."/>
        </authorList>
    </citation>
    <scope>NUCLEOTIDE SEQUENCE [LARGE SCALE GENOMIC DNA]</scope>
    <source>
        <strain evidence="1 2">Km 4</strain>
    </source>
</reference>
<evidence type="ECO:0000313" key="1">
    <source>
        <dbReference type="EMBL" id="OFA34196.1"/>
    </source>
</evidence>
<dbReference type="Proteomes" id="UP000175684">
    <property type="component" value="Unassembled WGS sequence"/>
</dbReference>
<proteinExistence type="predicted"/>
<dbReference type="eggNOG" id="COG1840">
    <property type="taxonomic scope" value="Bacteria"/>
</dbReference>
<organism evidence="1 2">
    <name type="scientific">Bifidobacterium adolescentis</name>
    <dbReference type="NCBI Taxonomy" id="1680"/>
    <lineage>
        <taxon>Bacteria</taxon>
        <taxon>Bacillati</taxon>
        <taxon>Actinomycetota</taxon>
        <taxon>Actinomycetes</taxon>
        <taxon>Bifidobacteriales</taxon>
        <taxon>Bifidobacteriaceae</taxon>
        <taxon>Bifidobacterium</taxon>
    </lineage>
</organism>
<dbReference type="EMBL" id="MAXD01000008">
    <property type="protein sequence ID" value="OFA34196.1"/>
    <property type="molecule type" value="Genomic_DNA"/>
</dbReference>
<comment type="caution">
    <text evidence="1">The sequence shown here is derived from an EMBL/GenBank/DDBJ whole genome shotgun (WGS) entry which is preliminary data.</text>
</comment>
<dbReference type="RefSeq" id="WP_038445220.1">
    <property type="nucleotide sequence ID" value="NZ_CP007443.1"/>
</dbReference>
<dbReference type="InterPro" id="IPR002035">
    <property type="entry name" value="VWF_A"/>
</dbReference>
<name>A0A076JPR8_BIFAD</name>